<dbReference type="Gene3D" id="2.40.10.270">
    <property type="entry name" value="Bacteriophage SPP1 head-tail adaptor protein"/>
    <property type="match status" value="1"/>
</dbReference>
<evidence type="ECO:0000313" key="1">
    <source>
        <dbReference type="EMBL" id="THF52630.1"/>
    </source>
</evidence>
<dbReference type="EMBL" id="SSOA01000002">
    <property type="protein sequence ID" value="THF52630.1"/>
    <property type="molecule type" value="Genomic_DNA"/>
</dbReference>
<dbReference type="AlphaFoldDB" id="A0A4S4A310"/>
<keyword evidence="2" id="KW-1185">Reference proteome</keyword>
<accession>A0A4S4A310</accession>
<sequence length="107" mass="11872">MLDPGQMRARLSLQKPLDVSDGQGGVARNWQDVAKVWAKVEPQSVNRKDQGVAEVATVTHAITIGYRADLARGWRLLSGTRIFTLQGWHDPDESGRFLLLDCTEDLA</sequence>
<gene>
    <name evidence="1" type="ORF">E6C51_07180</name>
</gene>
<organism evidence="1 2">
    <name type="scientific">Allorhizobium terrae</name>
    <dbReference type="NCBI Taxonomy" id="1848972"/>
    <lineage>
        <taxon>Bacteria</taxon>
        <taxon>Pseudomonadati</taxon>
        <taxon>Pseudomonadota</taxon>
        <taxon>Alphaproteobacteria</taxon>
        <taxon>Hyphomicrobiales</taxon>
        <taxon>Rhizobiaceae</taxon>
        <taxon>Rhizobium/Agrobacterium group</taxon>
        <taxon>Allorhizobium</taxon>
    </lineage>
</organism>
<name>A0A4S4A310_9HYPH</name>
<dbReference type="NCBIfam" id="TIGR01563">
    <property type="entry name" value="gp16_SPP1"/>
    <property type="match status" value="1"/>
</dbReference>
<proteinExistence type="predicted"/>
<dbReference type="InterPro" id="IPR008767">
    <property type="entry name" value="Phage_SPP1_head-tail_adaptor"/>
</dbReference>
<evidence type="ECO:0000313" key="2">
    <source>
        <dbReference type="Proteomes" id="UP000310754"/>
    </source>
</evidence>
<comment type="caution">
    <text evidence="1">The sequence shown here is derived from an EMBL/GenBank/DDBJ whole genome shotgun (WGS) entry which is preliminary data.</text>
</comment>
<dbReference type="InterPro" id="IPR038666">
    <property type="entry name" value="SSP1_head-tail_sf"/>
</dbReference>
<dbReference type="Pfam" id="PF05521">
    <property type="entry name" value="Phage_HCP"/>
    <property type="match status" value="1"/>
</dbReference>
<protein>
    <submittedName>
        <fullName evidence="1">Head-tail adaptor protein</fullName>
    </submittedName>
</protein>
<dbReference type="Proteomes" id="UP000310754">
    <property type="component" value="Unassembled WGS sequence"/>
</dbReference>
<reference evidence="1 2" key="1">
    <citation type="submission" date="2019-04" db="EMBL/GenBank/DDBJ databases">
        <title>Rhizobium terrae sp. nov., isolated from a paddy soil.</title>
        <authorList>
            <person name="Lin S.-Y."/>
            <person name="Hameed A."/>
            <person name="Huang H.-I."/>
            <person name="Young C.-C."/>
        </authorList>
    </citation>
    <scope>NUCLEOTIDE SEQUENCE [LARGE SCALE GENOMIC DNA]</scope>
    <source>
        <strain evidence="1 2">CC-HIH110</strain>
    </source>
</reference>